<dbReference type="SFLD" id="SFLDS00003">
    <property type="entry name" value="Haloacid_Dehalogenase"/>
    <property type="match status" value="1"/>
</dbReference>
<dbReference type="EC" id="5.4.2.6" evidence="9"/>
<dbReference type="Pfam" id="PF00702">
    <property type="entry name" value="Hydrolase"/>
    <property type="match status" value="1"/>
</dbReference>
<dbReference type="CDD" id="cd02598">
    <property type="entry name" value="HAD_BPGM"/>
    <property type="match status" value="1"/>
</dbReference>
<dbReference type="InterPro" id="IPR023198">
    <property type="entry name" value="PGP-like_dom2"/>
</dbReference>
<accession>A0ABY5BY62</accession>
<evidence type="ECO:0000256" key="5">
    <source>
        <dbReference type="ARBA" id="ARBA00022842"/>
    </source>
</evidence>
<dbReference type="SFLD" id="SFLDG01135">
    <property type="entry name" value="C1.5.6:_HAD__Beta-PGM__Phospha"/>
    <property type="match status" value="1"/>
</dbReference>
<keyword evidence="3" id="KW-0597">Phosphoprotein</keyword>
<evidence type="ECO:0000313" key="12">
    <source>
        <dbReference type="Proteomes" id="UP001056093"/>
    </source>
</evidence>
<keyword evidence="12" id="KW-1185">Reference proteome</keyword>
<dbReference type="NCBIfam" id="TIGR01990">
    <property type="entry name" value="bPGM"/>
    <property type="match status" value="1"/>
</dbReference>
<dbReference type="PANTHER" id="PTHR46193">
    <property type="entry name" value="6-PHOSPHOGLUCONATE PHOSPHATASE"/>
    <property type="match status" value="1"/>
</dbReference>
<dbReference type="SFLD" id="SFLDF00046">
    <property type="entry name" value="beta-phosphoglucomutase"/>
    <property type="match status" value="1"/>
</dbReference>
<dbReference type="NCBIfam" id="TIGR01509">
    <property type="entry name" value="HAD-SF-IA-v3"/>
    <property type="match status" value="1"/>
</dbReference>
<dbReference type="Gene3D" id="3.40.50.1000">
    <property type="entry name" value="HAD superfamily/HAD-like"/>
    <property type="match status" value="1"/>
</dbReference>
<dbReference type="InterPro" id="IPR010976">
    <property type="entry name" value="B-phosphoglucomutase_hydrolase"/>
</dbReference>
<comment type="cofactor">
    <cofactor evidence="1">
        <name>Mg(2+)</name>
        <dbReference type="ChEBI" id="CHEBI:18420"/>
    </cofactor>
</comment>
<keyword evidence="4" id="KW-0479">Metal-binding</keyword>
<keyword evidence="7" id="KW-0119">Carbohydrate metabolism</keyword>
<evidence type="ECO:0000256" key="9">
    <source>
        <dbReference type="ARBA" id="ARBA00044968"/>
    </source>
</evidence>
<dbReference type="SUPFAM" id="SSF56784">
    <property type="entry name" value="HAD-like"/>
    <property type="match status" value="1"/>
</dbReference>
<evidence type="ECO:0000256" key="8">
    <source>
        <dbReference type="ARBA" id="ARBA00044926"/>
    </source>
</evidence>
<evidence type="ECO:0000313" key="11">
    <source>
        <dbReference type="EMBL" id="USS91446.1"/>
    </source>
</evidence>
<comment type="catalytic activity">
    <reaction evidence="8">
        <text>beta-D-glucose 1-phosphate = beta-D-glucose 6-phosphate</text>
        <dbReference type="Rhea" id="RHEA:20113"/>
        <dbReference type="ChEBI" id="CHEBI:57684"/>
        <dbReference type="ChEBI" id="CHEBI:58247"/>
        <dbReference type="EC" id="5.4.2.6"/>
    </reaction>
</comment>
<dbReference type="InterPro" id="IPR006439">
    <property type="entry name" value="HAD-SF_hydro_IA"/>
</dbReference>
<dbReference type="Proteomes" id="UP001056093">
    <property type="component" value="Chromosome"/>
</dbReference>
<dbReference type="SFLD" id="SFLDG01129">
    <property type="entry name" value="C1.5:_HAD__Beta-PGM__Phosphata"/>
    <property type="match status" value="1"/>
</dbReference>
<dbReference type="InterPro" id="IPR010972">
    <property type="entry name" value="Beta-PGM"/>
</dbReference>
<evidence type="ECO:0000256" key="4">
    <source>
        <dbReference type="ARBA" id="ARBA00022723"/>
    </source>
</evidence>
<dbReference type="NCBIfam" id="TIGR02009">
    <property type="entry name" value="PGMB-YQAB-SF"/>
    <property type="match status" value="1"/>
</dbReference>
<evidence type="ECO:0000256" key="7">
    <source>
        <dbReference type="ARBA" id="ARBA00023277"/>
    </source>
</evidence>
<keyword evidence="5" id="KW-0460">Magnesium</keyword>
<organism evidence="11 12">
    <name type="scientific">Fructobacillus americanaquae</name>
    <dbReference type="NCBI Taxonomy" id="2940302"/>
    <lineage>
        <taxon>Bacteria</taxon>
        <taxon>Bacillati</taxon>
        <taxon>Bacillota</taxon>
        <taxon>Bacilli</taxon>
        <taxon>Lactobacillales</taxon>
        <taxon>Lactobacillaceae</taxon>
        <taxon>Fructobacillus</taxon>
    </lineage>
</organism>
<gene>
    <name evidence="11" type="primary">pgmB</name>
    <name evidence="11" type="ORF">M3M36_03600</name>
</gene>
<dbReference type="PANTHER" id="PTHR46193:SF18">
    <property type="entry name" value="HEXITOL PHOSPHATASE B"/>
    <property type="match status" value="1"/>
</dbReference>
<dbReference type="InterPro" id="IPR051600">
    <property type="entry name" value="Beta-PGM-like"/>
</dbReference>
<evidence type="ECO:0000256" key="3">
    <source>
        <dbReference type="ARBA" id="ARBA00022553"/>
    </source>
</evidence>
<evidence type="ECO:0000256" key="1">
    <source>
        <dbReference type="ARBA" id="ARBA00001946"/>
    </source>
</evidence>
<dbReference type="InterPro" id="IPR036412">
    <property type="entry name" value="HAD-like_sf"/>
</dbReference>
<evidence type="ECO:0000256" key="10">
    <source>
        <dbReference type="ARBA" id="ARBA00044991"/>
    </source>
</evidence>
<name>A0ABY5BY62_9LACO</name>
<dbReference type="RefSeq" id="WP_252773276.1">
    <property type="nucleotide sequence ID" value="NZ_CP097122.1"/>
</dbReference>
<sequence>MKFEDIKGVIFDLDGVISNTSRLHNVAWQQVAKQVGAQWTESLSNNLKGVSRQDSLELILQAVPADHQYNEREKQELANDKNKHYLRLVDNMTKNDILPGIVPFLESLKHNNYQLALASASKNSSRVLEKIGLSHYFSEIVDPQKLSKGKPDPEIFTTAAKLLSLKPDQCIGIEDAAMGIQAINAANIFSIGIGEQDILKDADIVFENTNLLTLNNIREYFEQRELRQTI</sequence>
<dbReference type="InterPro" id="IPR023214">
    <property type="entry name" value="HAD_sf"/>
</dbReference>
<evidence type="ECO:0000256" key="2">
    <source>
        <dbReference type="ARBA" id="ARBA00006171"/>
    </source>
</evidence>
<dbReference type="EMBL" id="CP097122">
    <property type="protein sequence ID" value="USS91446.1"/>
    <property type="molecule type" value="Genomic_DNA"/>
</dbReference>
<evidence type="ECO:0000256" key="6">
    <source>
        <dbReference type="ARBA" id="ARBA00023235"/>
    </source>
</evidence>
<dbReference type="GO" id="GO:0008801">
    <property type="term" value="F:beta-phosphoglucomutase activity"/>
    <property type="evidence" value="ECO:0007669"/>
    <property type="project" value="UniProtKB-EC"/>
</dbReference>
<dbReference type="Gene3D" id="1.10.150.240">
    <property type="entry name" value="Putative phosphatase, domain 2"/>
    <property type="match status" value="1"/>
</dbReference>
<proteinExistence type="inferred from homology"/>
<reference evidence="11" key="1">
    <citation type="submission" date="2022-05" db="EMBL/GenBank/DDBJ databases">
        <authorList>
            <person name="Oliphant S.A."/>
            <person name="Watson-Haigh N.S."/>
            <person name="Sumby K.M."/>
            <person name="Gardner J.M."/>
            <person name="Jiranek V."/>
        </authorList>
    </citation>
    <scope>NUCLEOTIDE SEQUENCE</scope>
    <source>
        <strain evidence="11">KI3_B9</strain>
    </source>
</reference>
<protein>
    <recommendedName>
        <fullName evidence="10">Beta-phosphoglucomutase</fullName>
        <ecNumber evidence="9">5.4.2.6</ecNumber>
    </recommendedName>
</protein>
<keyword evidence="6 11" id="KW-0413">Isomerase</keyword>
<comment type="similarity">
    <text evidence="2">Belongs to the HAD-like hydrolase superfamily. CbbY/CbbZ/Gph/YieH family.</text>
</comment>